<reference evidence="1 2" key="1">
    <citation type="submission" date="2020-07" db="EMBL/GenBank/DDBJ databases">
        <title>Metarhizium humberi genome.</title>
        <authorList>
            <person name="Lysoe E."/>
        </authorList>
    </citation>
    <scope>NUCLEOTIDE SEQUENCE [LARGE SCALE GENOMIC DNA]</scope>
    <source>
        <strain evidence="1 2">ESALQ1638</strain>
    </source>
</reference>
<dbReference type="EMBL" id="JACEFI010000015">
    <property type="protein sequence ID" value="KAH0594670.1"/>
    <property type="molecule type" value="Genomic_DNA"/>
</dbReference>
<proteinExistence type="predicted"/>
<evidence type="ECO:0000313" key="1">
    <source>
        <dbReference type="EMBL" id="KAH0594670.1"/>
    </source>
</evidence>
<comment type="caution">
    <text evidence="1">The sequence shown here is derived from an EMBL/GenBank/DDBJ whole genome shotgun (WGS) entry which is preliminary data.</text>
</comment>
<dbReference type="AlphaFoldDB" id="A0A9P8M9S6"/>
<sequence>MFSVPVSLQVSDAEVAAVLQEVLPEVTNDAITVAAETLRPPTPIGNVQIPVLARKRAQAQDETPEVKRWRVAALALVAQQAIRDSLEGAFTQALQEVGNGAKAGGN</sequence>
<keyword evidence="2" id="KW-1185">Reference proteome</keyword>
<protein>
    <submittedName>
        <fullName evidence="1">Uncharacterized protein</fullName>
    </submittedName>
</protein>
<name>A0A9P8M9S6_9HYPO</name>
<organism evidence="1 2">
    <name type="scientific">Metarhizium humberi</name>
    <dbReference type="NCBI Taxonomy" id="2596975"/>
    <lineage>
        <taxon>Eukaryota</taxon>
        <taxon>Fungi</taxon>
        <taxon>Dikarya</taxon>
        <taxon>Ascomycota</taxon>
        <taxon>Pezizomycotina</taxon>
        <taxon>Sordariomycetes</taxon>
        <taxon>Hypocreomycetidae</taxon>
        <taxon>Hypocreales</taxon>
        <taxon>Clavicipitaceae</taxon>
        <taxon>Metarhizium</taxon>
    </lineage>
</organism>
<evidence type="ECO:0000313" key="2">
    <source>
        <dbReference type="Proteomes" id="UP000764110"/>
    </source>
</evidence>
<accession>A0A9P8M9S6</accession>
<gene>
    <name evidence="1" type="ORF">MHUMG1_07504</name>
</gene>
<dbReference type="Proteomes" id="UP000764110">
    <property type="component" value="Unassembled WGS sequence"/>
</dbReference>